<keyword evidence="3 4" id="KW-0408">Iron</keyword>
<protein>
    <recommendedName>
        <fullName evidence="6">Cytochrome c domain-containing protein</fullName>
    </recommendedName>
</protein>
<evidence type="ECO:0000256" key="2">
    <source>
        <dbReference type="ARBA" id="ARBA00022723"/>
    </source>
</evidence>
<organism evidence="7 8">
    <name type="scientific">Desulfotalea psychrophila (strain LSv54 / DSM 12343)</name>
    <dbReference type="NCBI Taxonomy" id="177439"/>
    <lineage>
        <taxon>Bacteria</taxon>
        <taxon>Pseudomonadati</taxon>
        <taxon>Thermodesulfobacteriota</taxon>
        <taxon>Desulfobulbia</taxon>
        <taxon>Desulfobulbales</taxon>
        <taxon>Desulfocapsaceae</taxon>
        <taxon>Desulfotalea</taxon>
    </lineage>
</organism>
<dbReference type="AlphaFoldDB" id="Q6AQY8"/>
<dbReference type="InterPro" id="IPR009056">
    <property type="entry name" value="Cyt_c-like_dom"/>
</dbReference>
<evidence type="ECO:0000313" key="7">
    <source>
        <dbReference type="EMBL" id="CAG35236.1"/>
    </source>
</evidence>
<feature type="transmembrane region" description="Helical" evidence="5">
    <location>
        <begin position="110"/>
        <end position="132"/>
    </location>
</feature>
<keyword evidence="8" id="KW-1185">Reference proteome</keyword>
<evidence type="ECO:0000313" key="8">
    <source>
        <dbReference type="Proteomes" id="UP000000602"/>
    </source>
</evidence>
<reference evidence="8" key="1">
    <citation type="journal article" date="2004" name="Environ. Microbiol.">
        <title>The genome of Desulfotalea psychrophila, a sulfate-reducing bacterium from permanently cold Arctic sediments.</title>
        <authorList>
            <person name="Rabus R."/>
            <person name="Ruepp A."/>
            <person name="Frickey T."/>
            <person name="Rattei T."/>
            <person name="Fartmann B."/>
            <person name="Stark M."/>
            <person name="Bauer M."/>
            <person name="Zibat A."/>
            <person name="Lombardot T."/>
            <person name="Becker I."/>
            <person name="Amann J."/>
            <person name="Gellner K."/>
            <person name="Teeling H."/>
            <person name="Leuschner W.D."/>
            <person name="Gloeckner F.-O."/>
            <person name="Lupas A.N."/>
            <person name="Amann R."/>
            <person name="Klenk H.-P."/>
        </authorList>
    </citation>
    <scope>NUCLEOTIDE SEQUENCE [LARGE SCALE GENOMIC DNA]</scope>
    <source>
        <strain evidence="8">DSM 12343 / LSv54</strain>
    </source>
</reference>
<sequence length="292" mass="33077">MHPLIASVLALLFVLVAGITLFLMLEITGRIRDNGGKSGLISAHRILGYLFIALFALILFFMIEKAAGLQQELSARAVFHIALALALIPLLLVKVLVVRRLPHCSEKLPLLGITIFTFSFVLSGITAGYYILHRSDFVYTTLSVQDSDVLDIELGKALMTGKCNKCHSLERVYRAYKSEDDWVVTVNRMAQLDSPNITGFDLKQVLNYLLKQQEERQGRRQVDPENEMGRSLVSRKCTLCHNLDRVFEAKKSAKEWTVTVERMIVIMDEPDFLDEEEQADIISFLSERENVE</sequence>
<keyword evidence="5" id="KW-1133">Transmembrane helix</keyword>
<name>Q6AQY8_DESPS</name>
<keyword evidence="2 4" id="KW-0479">Metal-binding</keyword>
<evidence type="ECO:0000256" key="5">
    <source>
        <dbReference type="SAM" id="Phobius"/>
    </source>
</evidence>
<dbReference type="GO" id="GO:0046872">
    <property type="term" value="F:metal ion binding"/>
    <property type="evidence" value="ECO:0007669"/>
    <property type="project" value="UniProtKB-KW"/>
</dbReference>
<feature type="transmembrane region" description="Helical" evidence="5">
    <location>
        <begin position="75"/>
        <end position="98"/>
    </location>
</feature>
<dbReference type="eggNOG" id="ENOG5033JXH">
    <property type="taxonomic scope" value="Bacteria"/>
</dbReference>
<feature type="transmembrane region" description="Helical" evidence="5">
    <location>
        <begin position="6"/>
        <end position="25"/>
    </location>
</feature>
<evidence type="ECO:0000259" key="6">
    <source>
        <dbReference type="PROSITE" id="PS51007"/>
    </source>
</evidence>
<keyword evidence="5" id="KW-0812">Transmembrane</keyword>
<keyword evidence="5" id="KW-0472">Membrane</keyword>
<dbReference type="Gene3D" id="1.10.760.10">
    <property type="entry name" value="Cytochrome c-like domain"/>
    <property type="match status" value="2"/>
</dbReference>
<dbReference type="SUPFAM" id="SSF46626">
    <property type="entry name" value="Cytochrome c"/>
    <property type="match status" value="2"/>
</dbReference>
<evidence type="ECO:0000256" key="4">
    <source>
        <dbReference type="PROSITE-ProRule" id="PRU00433"/>
    </source>
</evidence>
<proteinExistence type="predicted"/>
<dbReference type="HOGENOM" id="CLU_952260_0_0_7"/>
<dbReference type="GO" id="GO:0009055">
    <property type="term" value="F:electron transfer activity"/>
    <property type="evidence" value="ECO:0007669"/>
    <property type="project" value="InterPro"/>
</dbReference>
<dbReference type="OrthoDB" id="258660at2"/>
<evidence type="ECO:0000256" key="3">
    <source>
        <dbReference type="ARBA" id="ARBA00023004"/>
    </source>
</evidence>
<feature type="domain" description="Cytochrome c" evidence="6">
    <location>
        <begin position="150"/>
        <end position="289"/>
    </location>
</feature>
<dbReference type="GO" id="GO:0020037">
    <property type="term" value="F:heme binding"/>
    <property type="evidence" value="ECO:0007669"/>
    <property type="project" value="InterPro"/>
</dbReference>
<gene>
    <name evidence="7" type="ordered locus">DP0507</name>
</gene>
<dbReference type="STRING" id="177439.DP0507"/>
<keyword evidence="1 4" id="KW-0349">Heme</keyword>
<feature type="transmembrane region" description="Helical" evidence="5">
    <location>
        <begin position="46"/>
        <end position="63"/>
    </location>
</feature>
<dbReference type="KEGG" id="dps:DP0507"/>
<dbReference type="RefSeq" id="WP_011187752.1">
    <property type="nucleotide sequence ID" value="NC_006138.1"/>
</dbReference>
<evidence type="ECO:0000256" key="1">
    <source>
        <dbReference type="ARBA" id="ARBA00022617"/>
    </source>
</evidence>
<dbReference type="PROSITE" id="PS51007">
    <property type="entry name" value="CYTC"/>
    <property type="match status" value="1"/>
</dbReference>
<accession>Q6AQY8</accession>
<dbReference type="EMBL" id="CR522870">
    <property type="protein sequence ID" value="CAG35236.1"/>
    <property type="molecule type" value="Genomic_DNA"/>
</dbReference>
<dbReference type="Proteomes" id="UP000000602">
    <property type="component" value="Chromosome"/>
</dbReference>
<dbReference type="InterPro" id="IPR036909">
    <property type="entry name" value="Cyt_c-like_dom_sf"/>
</dbReference>